<comment type="caution">
    <text evidence="4">The sequence shown here is derived from an EMBL/GenBank/DDBJ whole genome shotgun (WGS) entry which is preliminary data.</text>
</comment>
<feature type="transmembrane region" description="Helical" evidence="3">
    <location>
        <begin position="3786"/>
        <end position="3809"/>
    </location>
</feature>
<dbReference type="PANTHER" id="PTHR45615:SF80">
    <property type="entry name" value="GRIP DOMAIN-CONTAINING PROTEIN"/>
    <property type="match status" value="1"/>
</dbReference>
<evidence type="ECO:0000256" key="3">
    <source>
        <dbReference type="SAM" id="Phobius"/>
    </source>
</evidence>
<dbReference type="VEuPathDB" id="PiroplasmaDB:BOVATA_045170"/>
<keyword evidence="3" id="KW-0812">Transmembrane</keyword>
<keyword evidence="3" id="KW-1133">Transmembrane helix</keyword>
<feature type="coiled-coil region" evidence="1">
    <location>
        <begin position="2021"/>
        <end position="2048"/>
    </location>
</feature>
<sequence length="3848" mass="430254">MTTIMMGETLDDIDARRISLGTLAGQLSGLIGGSDEVKNAILYGLHSNVSQLEKLLEASCGGEGCCKDAGEAINNLNEFNEKLKKHLNEEPIAAENLDNILSDCKLNPSDGPLDKLNKEITQKIDDLTRQIDELKNDNNDVNKSKNASEIDKLNKDLQSHNASKRSLETLNGLCEIAEKIDQKSDNTKNLLNNLCGGLEKFLGYQDGNYTGEGIVYSDLDRLCDGVMAFLHSVLKDVHAKQPYNVGKEGLNDVISKLFSNLCSGYQGFQGVITEVAAGVERYNREVERSNDKIKTPITRLQEQVNDDFKKRVSDVLNDYLVSGTKKTLSGKDIKKVEDAVEQVNDLLKRCQENAAQFNEALNTDKQNIKDAINDLNPNLRDKVNKARDTIKLETEQLTALTSKQKTNLDEMVARIKTVLEELGTCVNKKIREKVTELVNNLKKKVEEIKRQLESIKRDLTSYVEELRKWMEDAKKFIDEVKKYVKKELEEKNVGKNIREKINTLATTDLDEKKDTLDKYIRETKEAIKKKVSEAKEQKVGELTKWKNAAEAVIEKAQGKCTEILKRVDESTGGSDVQIKKQAELLQNKAKDLLDAYSQAHGKVEQLPKQVEDAVADLHKVYNEKLKTVNKEVIAAVKTALNGSMDTLDELDNHVKRGLLKIRERIETEVIDAYVRGIVSKVMEAAAANDIGGVGGMYAGAEKLRRDADLQKLGSLGRSLYESASNGNQKELEIILFCVNKAKEQWNGIKSGSDLAKILTDDIKAELKKIIKGDQGGEKYKAEIKFTKEGATGPDKELMSDYKKQTEKKGVNGVDPMEDGKLRQKIDAIKDKVNYMKSDRTEEVNVESFQGYNNAEPSIGINGKGAKAALTSATANVKTALSDFHNMSAFKDMPEFEGHTGLQTELAKGTIENSKKAVTAHFSTITDELQAIAHFVDKKTPAPSGQSDNDNGIQDWLTELKEKGLKSEETWTPVTDQTSKGLLKIKDEIDKALTVIENEVSAISVGVTTKALEDLSTKIKENLDTLAIELYIAGKSINEKLENFKVDKIGTKLDATKALTGTLQQIHQDFNTLLTVDVEKVIQAADEFIRQAPGMAEKTISSLKFDVEYQVKTATEKLTTEARKHYISTIKLQLEQFAARMAEHLKGLPEAIEKDKHIGFKGLMEKLESKPEKKPVDKHAYIIPKPEQSGMEKLKTAVMQVSSSPEQKKAAFKTLADAFPNFVFPLYKYFLGEIKRVHDDNMSKHNPPRTDEQLYGRHLIAIFDSFDALLRHLKDTNRFDHKVPGLLNMLSDAVNGLKPDGFYKNNTPVIDCVPTGLTDFVKELKKVYISAYDRQPFNGPLTILDSTKNLTDQQQPTDPVYKLTDEGRDCAKVFMSMLEILNEDMKYLKKQCKSEWASRTIYSGSSLGTFLSNCGYIVPKNEKSQDGELRYNKQCDGKYIYDTLLVGNFPCLFDADKNAKRAFETVYEYLQAYYVVCHVATSFSKKRPCSIYEMLAWCTSLLHHPVYFDLTTNDFGYLFDEPKKKEADSMEFDGISLEEPSSLSLAAYPQKIAQSEIHDAIVHVTSLAPVILTTIVGYGDEFTTYAVDYRSNALNFTFPSSAGECLNMLLEFLRRMMPVFRFLHHQCTNLVSEHGWYSCKYGKDVKSAKWPCSDHSNSKPNCQAMCQPNCQPNSKPNCQPTSPLMSYLNDCLPGHLPHQLVSVGCKSICSTCPRSKPGMPCLTPLGFRGFSGSTKTGKDLCKVLTNFFGNGVTSPLLSVAPKPPSNLAEHFQFALSFVKGWSYGGSNGLKTVIENSAKSVSINLYDQPTKLTAALTNAYRNTHSKNGGKDHLTAYADVSSLAMTPACDDRVGKALCAPYVASLCGDTYAYFAEKHCNTYLSWAIYLPWTFWDLLNNLYNAFCGITCADWGCRGCLRGDKCRSGKHGVVEDEKKTYETCQCTSIVACRGVAPTLYQYGFSFGEASTLNDEDARKGALEDIDARRISLGQLAGQLSGLIGGSEDVKNAILNGLHSNERLAEIRCNDHRDQINTLNEKLNKLKNKLKDDQNTPVNLTVILSKCKLNGLDGPLKELKDAITEKIEKLNKDIESLKKADKDAKQRNETPQNASEIDKLNKDLQSHEASKKSLDTLNELCGYADKINKKLVDENPSTEILKSLCGGLEKFLGYDNGNYTGEGIVYSDIDRLCDGVMAFLHGVFNEVYKNDNLSPYKTTLDAAVKALETHRYEGKTGLRDVIDSVKEGIAGWLEAVTLSNKKVTGPLEKLLNGTDEDKISKLLEKMNTMKDDKKLEYKENSLEDWIKNVSMLYVYSDRSFDKLNNLDQNLQKELSPHVSLIKDRVDTFVDSTKQDHEGLVKVCGRVDERMSEIINHVDMISKGVEEKIGKITAMLNSEINALQEHIRKVVPGVESAIKELDGWVKDEDFSKSKLLIAMQKCEDIVRLLKADDNPLKKQFDAIEQARQTVDAVHTALRGIDEDLLGWINKAEPLVRQSIPLVTAILNEVNGKNVDTKYPDGITTAAEKLKEDALKLEQAMREAHGYISGRVGDALGAVEKQLRTAVNKDLKRLRNEITAIVGTYFDALKMAEFSKADGDGNVTGLETFSKQFQGWLREVKKSKIRKRYITGIGDGDDAFQRILYVLDALRNKDLSIDNKMGFDAMGDDAEWFIGESFGREDAEVTGDDDFNPTENYDGEGGKDSVTGPLSLIESNPDGLRKIQNIEGSDNNNITPVSLGQLHEKITSSLQFLIKMINEKADNEKSEGLKQKLQLLEILIINSTDGNKVEGQVGLQKIKSDLTNQKKMLSPQSHAIQQAVQAVQEQLTKISEMVEKKTEKDDGVKDHLGKLKSEMQRLQKSLMELKVGDLTTEINTVQRDFTAAKSTIRSYIQSITREVKHNANMAGRDIKRHALSQFAVSKARALEQLKELVEEESAKIEYLISLDKMAGLKGFMKIFKEKFVEKVKNIETSPTAKLKDGADKLHEGFANFFEALGNEGEELKQHSNVIRPDALFPEPSIYGRLYDPLKILLHDINDSGHINYNFSDHLESLNAALSTFTPAKFTDSSSPILQALKDGIGALAKQLGYAYVSTYCCRKFDGALLDPQDPTTSDDKRKLTEYGKQLSKVFMTCIPGWARYLYDLQRNCSGEWSQQKIHTPDDSNKMALWFHSRGFTVPEDDKKQNGHMKRGMTGEQINSDIFTKELTKASQMKIKIKGRSNDAIYLMDILSLLHPTLERYRKVCHYYIPPKPRAPSNIYNMLQWTAGLKYNHMYGEVKSQLGSVLKGLQKEHKLEKTELPVAVPYDMQRVIQSPINSAQLTNALDNVCYFAGETLVAVLGHGHADGVYASDHLTNSSNLLYPGSGGACLDMLVDVLFRLYQQLWFLCRQCLGDKSHSGWKDCSYGRYVSGSGWQCNDKQCPNQECKLSANQKVNQNPDQTLKQTADQRCDQHPDCGMKSPLQSFLEDGLQGFLPHSFSTPGCKLTCTVSNHRGLPCKTPMGFADIGVLASHTKTGAYLEGALYNFCGPKSHLSKLCNMLNCVLRRAPQTLDDIFGFFRGYLAHWIDAREHKISAFNKAIREAYFGKEYPFDPTSISYTRNHSHHMQTHSKGDLFTISECEGSAVDTCGVYVESLSSSTYSIFSSYHNKQYLSWILYSAETLYNMLDRLYKQCCGTCTSPGAKCHGTRCDKECEVKKAYDAQKSDDATPESKSLNGKNHTENCTSIVRCQNTLPTLYMYGFSFGKPLGLCGTGDALEARRTCKDFCSALKKILEEESALIQLIKQIDEFIWKIRENFSYTLLALWSLSLLYLLHIAVVRLDVLRIRSHLRSPSSHRIAAQSLLAAARFKALANVKYFSP</sequence>
<dbReference type="Gene3D" id="1.20.120.20">
    <property type="entry name" value="Apolipoprotein"/>
    <property type="match status" value="1"/>
</dbReference>
<feature type="coiled-coil region" evidence="1">
    <location>
        <begin position="427"/>
        <end position="472"/>
    </location>
</feature>
<keyword evidence="3" id="KW-0472">Membrane</keyword>
<feature type="region of interest" description="Disordered" evidence="2">
    <location>
        <begin position="2674"/>
        <end position="2700"/>
    </location>
</feature>
<evidence type="ECO:0000313" key="4">
    <source>
        <dbReference type="EMBL" id="GBE63024.1"/>
    </source>
</evidence>
<feature type="coiled-coil region" evidence="1">
    <location>
        <begin position="113"/>
        <end position="170"/>
    </location>
</feature>
<keyword evidence="5" id="KW-1185">Reference proteome</keyword>
<dbReference type="EMBL" id="BDSA01000011">
    <property type="protein sequence ID" value="GBE63024.1"/>
    <property type="molecule type" value="Genomic_DNA"/>
</dbReference>
<proteinExistence type="predicted"/>
<evidence type="ECO:0000256" key="1">
    <source>
        <dbReference type="SAM" id="Coils"/>
    </source>
</evidence>
<organism evidence="4 5">
    <name type="scientific">Babesia ovata</name>
    <dbReference type="NCBI Taxonomy" id="189622"/>
    <lineage>
        <taxon>Eukaryota</taxon>
        <taxon>Sar</taxon>
        <taxon>Alveolata</taxon>
        <taxon>Apicomplexa</taxon>
        <taxon>Aconoidasida</taxon>
        <taxon>Piroplasmida</taxon>
        <taxon>Babesiidae</taxon>
        <taxon>Babesia</taxon>
    </lineage>
</organism>
<dbReference type="GeneID" id="39876794"/>
<feature type="coiled-coil region" evidence="1">
    <location>
        <begin position="2072"/>
        <end position="2129"/>
    </location>
</feature>
<evidence type="ECO:0000256" key="2">
    <source>
        <dbReference type="SAM" id="MobiDB-lite"/>
    </source>
</evidence>
<dbReference type="Proteomes" id="UP000236319">
    <property type="component" value="Unassembled WGS sequence"/>
</dbReference>
<evidence type="ECO:0000313" key="5">
    <source>
        <dbReference type="Proteomes" id="UP000236319"/>
    </source>
</evidence>
<feature type="coiled-coil region" evidence="1">
    <location>
        <begin position="333"/>
        <end position="367"/>
    </location>
</feature>
<gene>
    <name evidence="4" type="ORF">BOVATA_045170</name>
</gene>
<reference evidence="4 5" key="1">
    <citation type="journal article" date="2017" name="BMC Genomics">
        <title>Whole-genome assembly of Babesia ovata and comparative genomics between closely related pathogens.</title>
        <authorList>
            <person name="Yamagishi J."/>
            <person name="Asada M."/>
            <person name="Hakimi H."/>
            <person name="Tanaka T.Q."/>
            <person name="Sugimoto C."/>
            <person name="Kawazu S."/>
        </authorList>
    </citation>
    <scope>NUCLEOTIDE SEQUENCE [LARGE SCALE GENOMIC DNA]</scope>
    <source>
        <strain evidence="4 5">Miyake</strain>
    </source>
</reference>
<name>A0A2H6KJ53_9APIC</name>
<accession>A0A2H6KJ53</accession>
<dbReference type="OrthoDB" id="5423371at2759"/>
<keyword evidence="1" id="KW-0175">Coiled coil</keyword>
<evidence type="ECO:0008006" key="6">
    <source>
        <dbReference type="Google" id="ProtNLM"/>
    </source>
</evidence>
<feature type="coiled-coil region" evidence="1">
    <location>
        <begin position="2810"/>
        <end position="2858"/>
    </location>
</feature>
<protein>
    <recommendedName>
        <fullName evidence="6">C3H1-type domain-containing protein</fullName>
    </recommendedName>
</protein>
<dbReference type="RefSeq" id="XP_028869267.1">
    <property type="nucleotide sequence ID" value="XM_029013434.1"/>
</dbReference>
<dbReference type="PANTHER" id="PTHR45615">
    <property type="entry name" value="MYOSIN HEAVY CHAIN, NON-MUSCLE"/>
    <property type="match status" value="1"/>
</dbReference>
<dbReference type="SUPFAM" id="SSF58113">
    <property type="entry name" value="Apolipoprotein A-I"/>
    <property type="match status" value="1"/>
</dbReference>